<organism evidence="3 4">
    <name type="scientific">Aerophobetes bacterium</name>
    <dbReference type="NCBI Taxonomy" id="2030807"/>
    <lineage>
        <taxon>Bacteria</taxon>
        <taxon>Candidatus Aerophobota</taxon>
    </lineage>
</organism>
<dbReference type="Pfam" id="PF10646">
    <property type="entry name" value="Germane"/>
    <property type="match status" value="1"/>
</dbReference>
<evidence type="ECO:0000256" key="1">
    <source>
        <dbReference type="SAM" id="Phobius"/>
    </source>
</evidence>
<dbReference type="SMART" id="SM00909">
    <property type="entry name" value="Germane"/>
    <property type="match status" value="1"/>
</dbReference>
<feature type="non-terminal residue" evidence="3">
    <location>
        <position position="196"/>
    </location>
</feature>
<gene>
    <name evidence="3" type="ORF">E3I16_00870</name>
</gene>
<comment type="caution">
    <text evidence="3">The sequence shown here is derived from an EMBL/GenBank/DDBJ whole genome shotgun (WGS) entry which is preliminary data.</text>
</comment>
<dbReference type="AlphaFoldDB" id="A0A523ZI03"/>
<proteinExistence type="predicted"/>
<accession>A0A523ZI03</accession>
<sequence>MASHRKKSKKKKKTRRFLIYALIVIVVFIAGMMFAPLLQEKAYQLKEWFVKPPPPDMKRVKLYFSEPESKYLVYEERKIVAFPEITEEVKSILEELIKGPHDSSLSATLPPETEVRAAYIRDNCLYIDFSSSLRDKHPGGTTGELLTVYSIVNTLLDNFPSQSYVQILIEGMPEETLAGHIDIRNPLGKNLDIMKN</sequence>
<protein>
    <recommendedName>
        <fullName evidence="2">GerMN domain-containing protein</fullName>
    </recommendedName>
</protein>
<evidence type="ECO:0000313" key="4">
    <source>
        <dbReference type="Proteomes" id="UP000316674"/>
    </source>
</evidence>
<evidence type="ECO:0000259" key="2">
    <source>
        <dbReference type="SMART" id="SM00909"/>
    </source>
</evidence>
<keyword evidence="1" id="KW-1133">Transmembrane helix</keyword>
<keyword evidence="1" id="KW-0812">Transmembrane</keyword>
<feature type="transmembrane region" description="Helical" evidence="1">
    <location>
        <begin position="17"/>
        <end position="38"/>
    </location>
</feature>
<feature type="domain" description="GerMN" evidence="2">
    <location>
        <begin position="89"/>
        <end position="178"/>
    </location>
</feature>
<dbReference type="InterPro" id="IPR019606">
    <property type="entry name" value="GerMN"/>
</dbReference>
<evidence type="ECO:0000313" key="3">
    <source>
        <dbReference type="EMBL" id="TEU03431.1"/>
    </source>
</evidence>
<dbReference type="EMBL" id="SOHY01000052">
    <property type="protein sequence ID" value="TEU03431.1"/>
    <property type="molecule type" value="Genomic_DNA"/>
</dbReference>
<keyword evidence="1" id="KW-0472">Membrane</keyword>
<dbReference type="Proteomes" id="UP000316674">
    <property type="component" value="Unassembled WGS sequence"/>
</dbReference>
<name>A0A523ZI03_UNCAE</name>
<reference evidence="3 4" key="1">
    <citation type="submission" date="2019-03" db="EMBL/GenBank/DDBJ databases">
        <title>Metabolic potential of uncultured bacteria and archaea associated with petroleum seepage in deep-sea sediments.</title>
        <authorList>
            <person name="Dong X."/>
            <person name="Hubert C."/>
        </authorList>
    </citation>
    <scope>NUCLEOTIDE SEQUENCE [LARGE SCALE GENOMIC DNA]</scope>
    <source>
        <strain evidence="3">E26_bin6</strain>
    </source>
</reference>